<evidence type="ECO:0000256" key="4">
    <source>
        <dbReference type="ARBA" id="ARBA00022692"/>
    </source>
</evidence>
<keyword evidence="2 9" id="KW-0813">Transport</keyword>
<keyword evidence="5 9" id="KW-0106">Calcium</keyword>
<evidence type="ECO:0000256" key="7">
    <source>
        <dbReference type="ARBA" id="ARBA00023065"/>
    </source>
</evidence>
<dbReference type="Gene3D" id="1.20.1420.30">
    <property type="entry name" value="NCX, central ion-binding region"/>
    <property type="match status" value="1"/>
</dbReference>
<reference evidence="11 12" key="1">
    <citation type="submission" date="2020-02" db="EMBL/GenBank/DDBJ databases">
        <authorList>
            <person name="Zheng R.K."/>
            <person name="Sun C.M."/>
        </authorList>
    </citation>
    <scope>NUCLEOTIDE SEQUENCE [LARGE SCALE GENOMIC DNA]</scope>
    <source>
        <strain evidence="12">rifampicinis</strain>
    </source>
</reference>
<feature type="transmembrane region" description="Helical" evidence="9">
    <location>
        <begin position="260"/>
        <end position="285"/>
    </location>
</feature>
<feature type="transmembrane region" description="Helical" evidence="9">
    <location>
        <begin position="20"/>
        <end position="39"/>
    </location>
</feature>
<evidence type="ECO:0000256" key="3">
    <source>
        <dbReference type="ARBA" id="ARBA00022568"/>
    </source>
</evidence>
<dbReference type="PANTHER" id="PTHR31503">
    <property type="entry name" value="VACUOLAR CALCIUM ION TRANSPORTER"/>
    <property type="match status" value="1"/>
</dbReference>
<dbReference type="EMBL" id="CP062983">
    <property type="protein sequence ID" value="QPC85149.1"/>
    <property type="molecule type" value="Genomic_DNA"/>
</dbReference>
<gene>
    <name evidence="11" type="primary">cax</name>
    <name evidence="11" type="ORF">G4Y79_07505</name>
</gene>
<keyword evidence="8 9" id="KW-0472">Membrane</keyword>
<feature type="transmembrane region" description="Helical" evidence="9">
    <location>
        <begin position="291"/>
        <end position="314"/>
    </location>
</feature>
<evidence type="ECO:0000256" key="2">
    <source>
        <dbReference type="ARBA" id="ARBA00022448"/>
    </source>
</evidence>
<dbReference type="InterPro" id="IPR004798">
    <property type="entry name" value="CAX-like"/>
</dbReference>
<dbReference type="InterPro" id="IPR004713">
    <property type="entry name" value="CaH_exchang"/>
</dbReference>
<organism evidence="11 12">
    <name type="scientific">Phototrophicus methaneseepsis</name>
    <dbReference type="NCBI Taxonomy" id="2710758"/>
    <lineage>
        <taxon>Bacteria</taxon>
        <taxon>Bacillati</taxon>
        <taxon>Chloroflexota</taxon>
        <taxon>Candidatus Thermofontia</taxon>
        <taxon>Phototrophicales</taxon>
        <taxon>Phototrophicaceae</taxon>
        <taxon>Phototrophicus</taxon>
    </lineage>
</organism>
<feature type="transmembrane region" description="Helical" evidence="9">
    <location>
        <begin position="228"/>
        <end position="248"/>
    </location>
</feature>
<keyword evidence="9" id="KW-0050">Antiport</keyword>
<evidence type="ECO:0000256" key="9">
    <source>
        <dbReference type="RuleBase" id="RU365028"/>
    </source>
</evidence>
<sequence>MLVFVPLTLLGQSSGWNADLIFLFSALAIVPLAKLIGDATEELAVHTGPRIGGLLNATLGNAAELIITIFALREGLNDLVRASIVGSIIGNVLVVLGLSLLIGGLKNGLQSFSRRTAGMNGVLLILAVSALALPSLFDVALAEFPAAELQLSEGIAIIMIVLYALSVLFSFQQGQDLSHQGDEAHEPKWSIPVSVGILAVATIGIVLMSEALVGAVEVVTESLGLSEIFLGIIVIPIVGNIAEHIVAVQVAYKNKMELSLAISLGSSLQIALFVAPVLVFISLLINPDNPLLLVFTSFELVALLAAALLAAFVAQDGESNWLEGALLLGVYLMIALAFFELPAEIVAAAHGG</sequence>
<dbReference type="GO" id="GO:0012505">
    <property type="term" value="C:endomembrane system"/>
    <property type="evidence" value="ECO:0007669"/>
    <property type="project" value="UniProtKB-SubCell"/>
</dbReference>
<keyword evidence="7 9" id="KW-0406">Ion transport</keyword>
<proteinExistence type="inferred from homology"/>
<protein>
    <recommendedName>
        <fullName evidence="9">Ca(2+)/H(+) antiporter</fullName>
    </recommendedName>
</protein>
<dbReference type="PANTHER" id="PTHR31503:SF22">
    <property type="entry name" value="VACUOLAR CALCIUM ION TRANSPORTER"/>
    <property type="match status" value="1"/>
</dbReference>
<dbReference type="InterPro" id="IPR004837">
    <property type="entry name" value="NaCa_Exmemb"/>
</dbReference>
<comment type="subcellular location">
    <subcellularLocation>
        <location evidence="1">Endomembrane system</location>
        <topology evidence="1">Multi-pass membrane protein</topology>
    </subcellularLocation>
</comment>
<comment type="similarity">
    <text evidence="9">Belongs to the Ca(2+):cation antiporter (CaCA) (TC 2.A.19) family.</text>
</comment>
<dbReference type="GO" id="GO:0015369">
    <property type="term" value="F:calcium:proton antiporter activity"/>
    <property type="evidence" value="ECO:0007669"/>
    <property type="project" value="UniProtKB-UniRule"/>
</dbReference>
<evidence type="ECO:0000256" key="8">
    <source>
        <dbReference type="ARBA" id="ARBA00023136"/>
    </source>
</evidence>
<dbReference type="Pfam" id="PF01699">
    <property type="entry name" value="Na_Ca_ex"/>
    <property type="match status" value="2"/>
</dbReference>
<feature type="transmembrane region" description="Helical" evidence="9">
    <location>
        <begin position="321"/>
        <end position="339"/>
    </location>
</feature>
<keyword evidence="4 9" id="KW-0812">Transmembrane</keyword>
<feature type="domain" description="Sodium/calcium exchanger membrane region" evidence="10">
    <location>
        <begin position="20"/>
        <end position="171"/>
    </location>
</feature>
<keyword evidence="3 9" id="KW-0109">Calcium transport</keyword>
<feature type="transmembrane region" description="Helical" evidence="9">
    <location>
        <begin position="117"/>
        <end position="137"/>
    </location>
</feature>
<dbReference type="Proteomes" id="UP000594468">
    <property type="component" value="Chromosome"/>
</dbReference>
<evidence type="ECO:0000256" key="5">
    <source>
        <dbReference type="ARBA" id="ARBA00022837"/>
    </source>
</evidence>
<dbReference type="KEGG" id="pmet:G4Y79_07505"/>
<evidence type="ECO:0000313" key="12">
    <source>
        <dbReference type="Proteomes" id="UP000594468"/>
    </source>
</evidence>
<dbReference type="NCBIfam" id="TIGR00378">
    <property type="entry name" value="cax"/>
    <property type="match status" value="1"/>
</dbReference>
<evidence type="ECO:0000313" key="11">
    <source>
        <dbReference type="EMBL" id="QPC85149.1"/>
    </source>
</evidence>
<evidence type="ECO:0000256" key="6">
    <source>
        <dbReference type="ARBA" id="ARBA00022989"/>
    </source>
</evidence>
<accession>A0A7S8EDW4</accession>
<comment type="caution">
    <text evidence="9">Lacks conserved residue(s) required for the propagation of feature annotation.</text>
</comment>
<dbReference type="GO" id="GO:0006874">
    <property type="term" value="P:intracellular calcium ion homeostasis"/>
    <property type="evidence" value="ECO:0007669"/>
    <property type="project" value="TreeGrafter"/>
</dbReference>
<dbReference type="AlphaFoldDB" id="A0A7S8EDW4"/>
<feature type="transmembrane region" description="Helical" evidence="9">
    <location>
        <begin position="149"/>
        <end position="169"/>
    </location>
</feature>
<feature type="transmembrane region" description="Helical" evidence="9">
    <location>
        <begin position="84"/>
        <end position="105"/>
    </location>
</feature>
<dbReference type="GO" id="GO:0016020">
    <property type="term" value="C:membrane"/>
    <property type="evidence" value="ECO:0007669"/>
    <property type="project" value="InterPro"/>
</dbReference>
<feature type="domain" description="Sodium/calcium exchanger membrane region" evidence="10">
    <location>
        <begin position="194"/>
        <end position="338"/>
    </location>
</feature>
<feature type="transmembrane region" description="Helical" evidence="9">
    <location>
        <begin position="189"/>
        <end position="208"/>
    </location>
</feature>
<comment type="function">
    <text evidence="9">Ca(+)/H(+) antiporter that extrudes calcium in exchange for external protons.</text>
</comment>
<keyword evidence="12" id="KW-1185">Reference proteome</keyword>
<feature type="transmembrane region" description="Helical" evidence="9">
    <location>
        <begin position="51"/>
        <end position="72"/>
    </location>
</feature>
<dbReference type="InterPro" id="IPR044880">
    <property type="entry name" value="NCX_ion-bd_dom_sf"/>
</dbReference>
<evidence type="ECO:0000259" key="10">
    <source>
        <dbReference type="Pfam" id="PF01699"/>
    </source>
</evidence>
<evidence type="ECO:0000256" key="1">
    <source>
        <dbReference type="ARBA" id="ARBA00004127"/>
    </source>
</evidence>
<name>A0A7S8EDW4_9CHLR</name>
<keyword evidence="6 9" id="KW-1133">Transmembrane helix</keyword>